<keyword evidence="6" id="KW-1015">Disulfide bond</keyword>
<dbReference type="Gene3D" id="3.90.730.10">
    <property type="entry name" value="Ribonuclease T2-like"/>
    <property type="match status" value="1"/>
</dbReference>
<evidence type="ECO:0000256" key="5">
    <source>
        <dbReference type="ARBA" id="ARBA00022801"/>
    </source>
</evidence>
<proteinExistence type="inferred from homology"/>
<dbReference type="PANTHER" id="PTHR11240">
    <property type="entry name" value="RIBONUCLEASE T2"/>
    <property type="match status" value="1"/>
</dbReference>
<dbReference type="GO" id="GO:0006401">
    <property type="term" value="P:RNA catabolic process"/>
    <property type="evidence" value="ECO:0007669"/>
    <property type="project" value="TreeGrafter"/>
</dbReference>
<dbReference type="InterPro" id="IPR033697">
    <property type="entry name" value="Ribonuclease_T2_eukaryotic"/>
</dbReference>
<evidence type="ECO:0000256" key="1">
    <source>
        <dbReference type="ARBA" id="ARBA00007469"/>
    </source>
</evidence>
<dbReference type="AlphaFoldDB" id="A0A2U8LML1"/>
<evidence type="ECO:0000256" key="11">
    <source>
        <dbReference type="SAM" id="SignalP"/>
    </source>
</evidence>
<dbReference type="PANTHER" id="PTHR11240:SF75">
    <property type="entry name" value="RIBONUCLEASE 3"/>
    <property type="match status" value="1"/>
</dbReference>
<evidence type="ECO:0000256" key="3">
    <source>
        <dbReference type="ARBA" id="ARBA00022729"/>
    </source>
</evidence>
<keyword evidence="2" id="KW-0540">Nuclease</keyword>
<dbReference type="InterPro" id="IPR001568">
    <property type="entry name" value="RNase_T2-like"/>
</dbReference>
<evidence type="ECO:0000256" key="9">
    <source>
        <dbReference type="ARBA" id="ARBA00025641"/>
    </source>
</evidence>
<keyword evidence="8" id="KW-0456">Lyase</keyword>
<keyword evidence="7" id="KW-0325">Glycoprotein</keyword>
<evidence type="ECO:0000256" key="6">
    <source>
        <dbReference type="ARBA" id="ARBA00023157"/>
    </source>
</evidence>
<protein>
    <submittedName>
        <fullName evidence="12">S-RNase</fullName>
    </submittedName>
</protein>
<name>A0A2U8LML1_MALDO</name>
<evidence type="ECO:0000313" key="12">
    <source>
        <dbReference type="EMBL" id="AWL24790.1"/>
    </source>
</evidence>
<dbReference type="InterPro" id="IPR036430">
    <property type="entry name" value="RNase_T2-like_sf"/>
</dbReference>
<dbReference type="EMBL" id="MG598491">
    <property type="protein sequence ID" value="AWL24790.1"/>
    <property type="molecule type" value="Genomic_DNA"/>
</dbReference>
<dbReference type="SUPFAM" id="SSF55895">
    <property type="entry name" value="Ribonuclease Rh-like"/>
    <property type="match status" value="1"/>
</dbReference>
<dbReference type="GO" id="GO:0003723">
    <property type="term" value="F:RNA binding"/>
    <property type="evidence" value="ECO:0007669"/>
    <property type="project" value="InterPro"/>
</dbReference>
<sequence length="229" mass="26186">MGITGMIYMVTMVFSLIVLILSPSAAKYDYLQFTQQYQPAACKFHHTPCKDPPDKLFTVHGLWPSNFNGPDPENCKVKPTASQTIDTSLKPQLEIIWPNVFNRADHESFWQKQWDKHGTCGSPTIIDKNHYFETVIRMYITEKQNVSYILSKANINPDGKGRTRKDIQIAIRNSTNDKEPKLKCQTKNGITELVEVSLCSNYFGKNFINCPNKTPGKTRYSCPTNDIHY</sequence>
<keyword evidence="3 11" id="KW-0732">Signal</keyword>
<dbReference type="Pfam" id="PF00445">
    <property type="entry name" value="Ribonuclease_T2"/>
    <property type="match status" value="1"/>
</dbReference>
<feature type="signal peptide" evidence="11">
    <location>
        <begin position="1"/>
        <end position="26"/>
    </location>
</feature>
<evidence type="ECO:0000256" key="4">
    <source>
        <dbReference type="ARBA" id="ARBA00022759"/>
    </source>
</evidence>
<evidence type="ECO:0000256" key="8">
    <source>
        <dbReference type="ARBA" id="ARBA00023239"/>
    </source>
</evidence>
<gene>
    <name evidence="12" type="primary">S</name>
</gene>
<feature type="chain" id="PRO_5015917314" evidence="11">
    <location>
        <begin position="27"/>
        <end position="229"/>
    </location>
</feature>
<comment type="similarity">
    <text evidence="1 10">Belongs to the RNase T2 family.</text>
</comment>
<dbReference type="GO" id="GO:0033897">
    <property type="term" value="F:ribonuclease T2 activity"/>
    <property type="evidence" value="ECO:0007669"/>
    <property type="project" value="InterPro"/>
</dbReference>
<comment type="function">
    <text evidence="9">Self-incompatibility (SI) is the inherited ability of a flowering plant to prevent self-fertilization by discriminating between self and non-self pollen during pollination. In many species, self-incompatibility is controlled by the single, multiallelic locus S.</text>
</comment>
<dbReference type="CDD" id="cd01061">
    <property type="entry name" value="RNase_T2_euk"/>
    <property type="match status" value="1"/>
</dbReference>
<dbReference type="GO" id="GO:0005576">
    <property type="term" value="C:extracellular region"/>
    <property type="evidence" value="ECO:0007669"/>
    <property type="project" value="TreeGrafter"/>
</dbReference>
<evidence type="ECO:0000256" key="7">
    <source>
        <dbReference type="ARBA" id="ARBA00023180"/>
    </source>
</evidence>
<dbReference type="PROSITE" id="PS00530">
    <property type="entry name" value="RNASE_T2_1"/>
    <property type="match status" value="1"/>
</dbReference>
<accession>A0A2U8LML1</accession>
<dbReference type="InterPro" id="IPR018188">
    <property type="entry name" value="RNase_T2_His_AS_1"/>
</dbReference>
<organism evidence="12">
    <name type="scientific">Malus domestica</name>
    <name type="common">Apple</name>
    <name type="synonym">Pyrus malus</name>
    <dbReference type="NCBI Taxonomy" id="3750"/>
    <lineage>
        <taxon>Eukaryota</taxon>
        <taxon>Viridiplantae</taxon>
        <taxon>Streptophyta</taxon>
        <taxon>Embryophyta</taxon>
        <taxon>Tracheophyta</taxon>
        <taxon>Spermatophyta</taxon>
        <taxon>Magnoliopsida</taxon>
        <taxon>eudicotyledons</taxon>
        <taxon>Gunneridae</taxon>
        <taxon>Pentapetalae</taxon>
        <taxon>rosids</taxon>
        <taxon>fabids</taxon>
        <taxon>Rosales</taxon>
        <taxon>Rosaceae</taxon>
        <taxon>Amygdaloideae</taxon>
        <taxon>Maleae</taxon>
        <taxon>Malus</taxon>
    </lineage>
</organism>
<keyword evidence="4" id="KW-0255">Endonuclease</keyword>
<keyword evidence="5" id="KW-0378">Hydrolase</keyword>
<evidence type="ECO:0000256" key="2">
    <source>
        <dbReference type="ARBA" id="ARBA00022722"/>
    </source>
</evidence>
<reference evidence="12" key="1">
    <citation type="journal article" date="2018" name="Plant Mol. Biol.">
        <title>Characterization of 25 full-length S-RNase alleles, including flanking regions, from a pool of resequenced apple cultivars.</title>
        <authorList>
            <person name="De Franceschi P."/>
            <person name="Bianco L."/>
            <person name="Cestaro A."/>
            <person name="Dondini L."/>
            <person name="Velasco R."/>
        </authorList>
    </citation>
    <scope>NUCLEOTIDE SEQUENCE</scope>
</reference>
<dbReference type="GO" id="GO:0016787">
    <property type="term" value="F:hydrolase activity"/>
    <property type="evidence" value="ECO:0007669"/>
    <property type="project" value="UniProtKB-KW"/>
</dbReference>
<evidence type="ECO:0000256" key="10">
    <source>
        <dbReference type="RuleBase" id="RU004328"/>
    </source>
</evidence>